<evidence type="ECO:0000256" key="2">
    <source>
        <dbReference type="ARBA" id="ARBA00022692"/>
    </source>
</evidence>
<feature type="signal peptide" evidence="6">
    <location>
        <begin position="1"/>
        <end position="48"/>
    </location>
</feature>
<keyword evidence="3" id="KW-1133">Transmembrane helix</keyword>
<gene>
    <name evidence="8" type="ORF">J437_LFUL012579</name>
</gene>
<dbReference type="Gene3D" id="3.40.50.2300">
    <property type="match status" value="1"/>
</dbReference>
<keyword evidence="6" id="KW-0732">Signal</keyword>
<feature type="domain" description="Receptor ligand binding region" evidence="7">
    <location>
        <begin position="354"/>
        <end position="428"/>
    </location>
</feature>
<evidence type="ECO:0000313" key="9">
    <source>
        <dbReference type="Proteomes" id="UP000792457"/>
    </source>
</evidence>
<protein>
    <recommendedName>
        <fullName evidence="7">Receptor ligand binding region domain-containing protein</fullName>
    </recommendedName>
</protein>
<feature type="region of interest" description="Disordered" evidence="5">
    <location>
        <begin position="64"/>
        <end position="100"/>
    </location>
</feature>
<evidence type="ECO:0000256" key="5">
    <source>
        <dbReference type="SAM" id="MobiDB-lite"/>
    </source>
</evidence>
<dbReference type="AlphaFoldDB" id="A0A8K0P7Y8"/>
<feature type="chain" id="PRO_5035429829" description="Receptor ligand binding region domain-containing protein" evidence="6">
    <location>
        <begin position="49"/>
        <end position="428"/>
    </location>
</feature>
<keyword evidence="9" id="KW-1185">Reference proteome</keyword>
<evidence type="ECO:0000313" key="8">
    <source>
        <dbReference type="EMBL" id="KAG8235368.1"/>
    </source>
</evidence>
<dbReference type="EMBL" id="KZ308904">
    <property type="protein sequence ID" value="KAG8235368.1"/>
    <property type="molecule type" value="Genomic_DNA"/>
</dbReference>
<feature type="compositionally biased region" description="Basic and acidic residues" evidence="5">
    <location>
        <begin position="246"/>
        <end position="271"/>
    </location>
</feature>
<comment type="subcellular location">
    <subcellularLocation>
        <location evidence="1">Membrane</location>
    </subcellularLocation>
</comment>
<dbReference type="InterPro" id="IPR001828">
    <property type="entry name" value="ANF_lig-bd_rcpt"/>
</dbReference>
<dbReference type="GO" id="GO:0016020">
    <property type="term" value="C:membrane"/>
    <property type="evidence" value="ECO:0007669"/>
    <property type="project" value="UniProtKB-SubCell"/>
</dbReference>
<dbReference type="InterPro" id="IPR028082">
    <property type="entry name" value="Peripla_BP_I"/>
</dbReference>
<feature type="region of interest" description="Disordered" evidence="5">
    <location>
        <begin position="1"/>
        <end position="22"/>
    </location>
</feature>
<proteinExistence type="predicted"/>
<feature type="non-terminal residue" evidence="8">
    <location>
        <position position="1"/>
    </location>
</feature>
<name>A0A8K0P7Y8_LADFU</name>
<evidence type="ECO:0000256" key="6">
    <source>
        <dbReference type="SAM" id="SignalP"/>
    </source>
</evidence>
<dbReference type="Proteomes" id="UP000792457">
    <property type="component" value="Unassembled WGS sequence"/>
</dbReference>
<evidence type="ECO:0000256" key="4">
    <source>
        <dbReference type="ARBA" id="ARBA00023136"/>
    </source>
</evidence>
<keyword evidence="4" id="KW-0472">Membrane</keyword>
<evidence type="ECO:0000259" key="7">
    <source>
        <dbReference type="Pfam" id="PF01094"/>
    </source>
</evidence>
<accession>A0A8K0P7Y8</accession>
<sequence length="428" mass="45889">MRPGPPRYARQRPSPSLSTSQPLQHLISRPALLLAAVALLAASAVVQADGGAVGEHLVAQQQVASPPASWRHRMERADEPPSSDVNGQVAGSSSRHRSPSSIVSEYLTHVAAGGGSLSSSTKASFAPSGRPEISPETEVRDDFSSKVASTTVSSYASDVGVKVGSAAETSSSAPVDTQETPNRDFDYFSVTATPAGGEGPPLRGGPSPAAEIDERRNRSMKRLENSVDDSQNISLESEFDSSRYYLDPRQEGQSRYLAQERDERGPPERRAQHPNTKEGVLPFDDAVASSSTSEGSNCGPRTLIPTEQYNEASKCRGRRELSSSSPRKVHNITVGYLTAIKGEMNDRQGLAISGAISYALEEINNREDILPGVHLSMEWEDGQGDPVTSTRFITNMICKGVSAFFGPEGKCDVEAIISQANNRPMISY</sequence>
<reference evidence="8" key="2">
    <citation type="submission" date="2017-10" db="EMBL/GenBank/DDBJ databases">
        <title>Ladona fulva Genome sequencing and assembly.</title>
        <authorList>
            <person name="Murali S."/>
            <person name="Richards S."/>
            <person name="Bandaranaike D."/>
            <person name="Bellair M."/>
            <person name="Blankenburg K."/>
            <person name="Chao H."/>
            <person name="Dinh H."/>
            <person name="Doddapaneni H."/>
            <person name="Dugan-Rocha S."/>
            <person name="Elkadiri S."/>
            <person name="Gnanaolivu R."/>
            <person name="Hernandez B."/>
            <person name="Skinner E."/>
            <person name="Javaid M."/>
            <person name="Lee S."/>
            <person name="Li M."/>
            <person name="Ming W."/>
            <person name="Munidasa M."/>
            <person name="Muniz J."/>
            <person name="Nguyen L."/>
            <person name="Hughes D."/>
            <person name="Osuji N."/>
            <person name="Pu L.-L."/>
            <person name="Puazo M."/>
            <person name="Qu C."/>
            <person name="Quiroz J."/>
            <person name="Raj R."/>
            <person name="Weissenberger G."/>
            <person name="Xin Y."/>
            <person name="Zou X."/>
            <person name="Han Y."/>
            <person name="Worley K."/>
            <person name="Muzny D."/>
            <person name="Gibbs R."/>
        </authorList>
    </citation>
    <scope>NUCLEOTIDE SEQUENCE</scope>
    <source>
        <strain evidence="8">Sampled in the wild</strain>
    </source>
</reference>
<dbReference type="Pfam" id="PF01094">
    <property type="entry name" value="ANF_receptor"/>
    <property type="match status" value="1"/>
</dbReference>
<keyword evidence="2" id="KW-0812">Transmembrane</keyword>
<dbReference type="OrthoDB" id="5984008at2759"/>
<evidence type="ECO:0000256" key="3">
    <source>
        <dbReference type="ARBA" id="ARBA00022989"/>
    </source>
</evidence>
<evidence type="ECO:0000256" key="1">
    <source>
        <dbReference type="ARBA" id="ARBA00004370"/>
    </source>
</evidence>
<feature type="compositionally biased region" description="Polar residues" evidence="5">
    <location>
        <begin position="167"/>
        <end position="180"/>
    </location>
</feature>
<feature type="region of interest" description="Disordered" evidence="5">
    <location>
        <begin position="222"/>
        <end position="282"/>
    </location>
</feature>
<feature type="region of interest" description="Disordered" evidence="5">
    <location>
        <begin position="165"/>
        <end position="210"/>
    </location>
</feature>
<comment type="caution">
    <text evidence="8">The sequence shown here is derived from an EMBL/GenBank/DDBJ whole genome shotgun (WGS) entry which is preliminary data.</text>
</comment>
<organism evidence="8 9">
    <name type="scientific">Ladona fulva</name>
    <name type="common">Scarce chaser dragonfly</name>
    <name type="synonym">Libellula fulva</name>
    <dbReference type="NCBI Taxonomy" id="123851"/>
    <lineage>
        <taxon>Eukaryota</taxon>
        <taxon>Metazoa</taxon>
        <taxon>Ecdysozoa</taxon>
        <taxon>Arthropoda</taxon>
        <taxon>Hexapoda</taxon>
        <taxon>Insecta</taxon>
        <taxon>Pterygota</taxon>
        <taxon>Palaeoptera</taxon>
        <taxon>Odonata</taxon>
        <taxon>Epiprocta</taxon>
        <taxon>Anisoptera</taxon>
        <taxon>Libelluloidea</taxon>
        <taxon>Libellulidae</taxon>
        <taxon>Ladona</taxon>
    </lineage>
</organism>
<dbReference type="SUPFAM" id="SSF53822">
    <property type="entry name" value="Periplasmic binding protein-like I"/>
    <property type="match status" value="1"/>
</dbReference>
<reference evidence="8" key="1">
    <citation type="submission" date="2013-04" db="EMBL/GenBank/DDBJ databases">
        <authorList>
            <person name="Qu J."/>
            <person name="Murali S.C."/>
            <person name="Bandaranaike D."/>
            <person name="Bellair M."/>
            <person name="Blankenburg K."/>
            <person name="Chao H."/>
            <person name="Dinh H."/>
            <person name="Doddapaneni H."/>
            <person name="Downs B."/>
            <person name="Dugan-Rocha S."/>
            <person name="Elkadiri S."/>
            <person name="Gnanaolivu R.D."/>
            <person name="Hernandez B."/>
            <person name="Javaid M."/>
            <person name="Jayaseelan J.C."/>
            <person name="Lee S."/>
            <person name="Li M."/>
            <person name="Ming W."/>
            <person name="Munidasa M."/>
            <person name="Muniz J."/>
            <person name="Nguyen L."/>
            <person name="Ongeri F."/>
            <person name="Osuji N."/>
            <person name="Pu L.-L."/>
            <person name="Puazo M."/>
            <person name="Qu C."/>
            <person name="Quiroz J."/>
            <person name="Raj R."/>
            <person name="Weissenberger G."/>
            <person name="Xin Y."/>
            <person name="Zou X."/>
            <person name="Han Y."/>
            <person name="Richards S."/>
            <person name="Worley K."/>
            <person name="Muzny D."/>
            <person name="Gibbs R."/>
        </authorList>
    </citation>
    <scope>NUCLEOTIDE SEQUENCE</scope>
    <source>
        <strain evidence="8">Sampled in the wild</strain>
    </source>
</reference>
<feature type="region of interest" description="Disordered" evidence="5">
    <location>
        <begin position="113"/>
        <end position="145"/>
    </location>
</feature>
<feature type="compositionally biased region" description="Low complexity" evidence="5">
    <location>
        <begin position="11"/>
        <end position="22"/>
    </location>
</feature>